<dbReference type="SUPFAM" id="SSF141694">
    <property type="entry name" value="AF2212/PG0164-like"/>
    <property type="match status" value="1"/>
</dbReference>
<gene>
    <name evidence="1" type="ORF">J2I48_16850</name>
</gene>
<protein>
    <submittedName>
        <fullName evidence="1">DUF1905 domain-containing protein</fullName>
    </submittedName>
</protein>
<organism evidence="1 2">
    <name type="scientific">Fibrella aquatilis</name>
    <dbReference type="NCBI Taxonomy" id="2817059"/>
    <lineage>
        <taxon>Bacteria</taxon>
        <taxon>Pseudomonadati</taxon>
        <taxon>Bacteroidota</taxon>
        <taxon>Cytophagia</taxon>
        <taxon>Cytophagales</taxon>
        <taxon>Spirosomataceae</taxon>
        <taxon>Fibrella</taxon>
    </lineage>
</organism>
<dbReference type="Pfam" id="PF13376">
    <property type="entry name" value="OmdA"/>
    <property type="match status" value="1"/>
</dbReference>
<dbReference type="Gene3D" id="2.40.30.100">
    <property type="entry name" value="AF2212/PG0164-like"/>
    <property type="match status" value="1"/>
</dbReference>
<keyword evidence="2" id="KW-1185">Reference proteome</keyword>
<evidence type="ECO:0000313" key="1">
    <source>
        <dbReference type="EMBL" id="MBO0932681.1"/>
    </source>
</evidence>
<evidence type="ECO:0000313" key="2">
    <source>
        <dbReference type="Proteomes" id="UP000664795"/>
    </source>
</evidence>
<accession>A0A939K150</accession>
<proteinExistence type="predicted"/>
<dbReference type="Proteomes" id="UP000664795">
    <property type="component" value="Unassembled WGS sequence"/>
</dbReference>
<dbReference type="InterPro" id="IPR037079">
    <property type="entry name" value="AF2212/PG0164-like_sf"/>
</dbReference>
<comment type="caution">
    <text evidence="1">The sequence shown here is derived from an EMBL/GenBank/DDBJ whole genome shotgun (WGS) entry which is preliminary data.</text>
</comment>
<dbReference type="EMBL" id="JAFMYU010000014">
    <property type="protein sequence ID" value="MBO0932681.1"/>
    <property type="molecule type" value="Genomic_DNA"/>
</dbReference>
<dbReference type="InterPro" id="IPR015018">
    <property type="entry name" value="DUF1905"/>
</dbReference>
<sequence length="172" mass="18978">MSSFVATLLRMGQNGEKTAWTYIYVPNAITDVLSPGQKTSFRVKGLLDDFPLKLVALIPMGNTSEVEDASFIIPVNATMRRGIGKEAGATVRVTLALDTDPLPQSDDLLLCLDDEPGALANFNKMPPSHRNYYYKWIESAKTHETKAKRIAMTVKGMARGLTYAEILKLGRN</sequence>
<dbReference type="AlphaFoldDB" id="A0A939K150"/>
<dbReference type="Pfam" id="PF08922">
    <property type="entry name" value="DUF1905"/>
    <property type="match status" value="1"/>
</dbReference>
<dbReference type="RefSeq" id="WP_207336647.1">
    <property type="nucleotide sequence ID" value="NZ_JAFMYU010000014.1"/>
</dbReference>
<name>A0A939K150_9BACT</name>
<reference evidence="1 2" key="1">
    <citation type="submission" date="2021-03" db="EMBL/GenBank/DDBJ databases">
        <title>Fibrella sp. HMF5036 genome sequencing and assembly.</title>
        <authorList>
            <person name="Kang H."/>
            <person name="Kim H."/>
            <person name="Bae S."/>
            <person name="Joh K."/>
        </authorList>
    </citation>
    <scope>NUCLEOTIDE SEQUENCE [LARGE SCALE GENOMIC DNA]</scope>
    <source>
        <strain evidence="1 2">HMF5036</strain>
    </source>
</reference>